<feature type="region of interest" description="Disordered" evidence="1">
    <location>
        <begin position="1"/>
        <end position="39"/>
    </location>
</feature>
<dbReference type="Proteomes" id="UP001610563">
    <property type="component" value="Unassembled WGS sequence"/>
</dbReference>
<accession>A0ABR4G8N8</accession>
<protein>
    <submittedName>
        <fullName evidence="3">Uncharacterized protein</fullName>
    </submittedName>
</protein>
<keyword evidence="2" id="KW-0472">Membrane</keyword>
<keyword evidence="4" id="KW-1185">Reference proteome</keyword>
<comment type="caution">
    <text evidence="3">The sequence shown here is derived from an EMBL/GenBank/DDBJ whole genome shotgun (WGS) entry which is preliminary data.</text>
</comment>
<evidence type="ECO:0000313" key="3">
    <source>
        <dbReference type="EMBL" id="KAL2794970.1"/>
    </source>
</evidence>
<evidence type="ECO:0000256" key="2">
    <source>
        <dbReference type="SAM" id="Phobius"/>
    </source>
</evidence>
<keyword evidence="2" id="KW-0812">Transmembrane</keyword>
<name>A0ABR4G8N8_9EURO</name>
<dbReference type="EMBL" id="JBFTWV010000039">
    <property type="protein sequence ID" value="KAL2794970.1"/>
    <property type="molecule type" value="Genomic_DNA"/>
</dbReference>
<feature type="transmembrane region" description="Helical" evidence="2">
    <location>
        <begin position="67"/>
        <end position="93"/>
    </location>
</feature>
<evidence type="ECO:0000313" key="4">
    <source>
        <dbReference type="Proteomes" id="UP001610563"/>
    </source>
</evidence>
<proteinExistence type="predicted"/>
<evidence type="ECO:0000256" key="1">
    <source>
        <dbReference type="SAM" id="MobiDB-lite"/>
    </source>
</evidence>
<keyword evidence="2" id="KW-1133">Transmembrane helix</keyword>
<sequence length="104" mass="12073">MPRRPDYATFPGEEEDNPETNHSLPPSYDDIANSPVSASSVNREQRYIRQYYSDTPLCDCHICPYHLTFWGCVFVLLCILAVIELMMIFRLCIWLQGWPASRSL</sequence>
<reference evidence="3 4" key="1">
    <citation type="submission" date="2024-07" db="EMBL/GenBank/DDBJ databases">
        <title>Section-level genome sequencing and comparative genomics of Aspergillus sections Usti and Cavernicolus.</title>
        <authorList>
            <consortium name="Lawrence Berkeley National Laboratory"/>
            <person name="Nybo J.L."/>
            <person name="Vesth T.C."/>
            <person name="Theobald S."/>
            <person name="Frisvad J.C."/>
            <person name="Larsen T.O."/>
            <person name="Kjaerboelling I."/>
            <person name="Rothschild-Mancinelli K."/>
            <person name="Lyhne E.K."/>
            <person name="Kogle M.E."/>
            <person name="Barry K."/>
            <person name="Clum A."/>
            <person name="Na H."/>
            <person name="Ledsgaard L."/>
            <person name="Lin J."/>
            <person name="Lipzen A."/>
            <person name="Kuo A."/>
            <person name="Riley R."/>
            <person name="Mondo S."/>
            <person name="Labutti K."/>
            <person name="Haridas S."/>
            <person name="Pangalinan J."/>
            <person name="Salamov A.A."/>
            <person name="Simmons B.A."/>
            <person name="Magnuson J.K."/>
            <person name="Chen J."/>
            <person name="Drula E."/>
            <person name="Henrissat B."/>
            <person name="Wiebenga A."/>
            <person name="Lubbers R.J."/>
            <person name="Gomes A.C."/>
            <person name="Makela M.R."/>
            <person name="Stajich J."/>
            <person name="Grigoriev I.V."/>
            <person name="Mortensen U.H."/>
            <person name="De Vries R.P."/>
            <person name="Baker S.E."/>
            <person name="Andersen M.R."/>
        </authorList>
    </citation>
    <scope>NUCLEOTIDE SEQUENCE [LARGE SCALE GENOMIC DNA]</scope>
    <source>
        <strain evidence="3 4">CBS 209.92</strain>
    </source>
</reference>
<organism evidence="3 4">
    <name type="scientific">Aspergillus keveii</name>
    <dbReference type="NCBI Taxonomy" id="714993"/>
    <lineage>
        <taxon>Eukaryota</taxon>
        <taxon>Fungi</taxon>
        <taxon>Dikarya</taxon>
        <taxon>Ascomycota</taxon>
        <taxon>Pezizomycotina</taxon>
        <taxon>Eurotiomycetes</taxon>
        <taxon>Eurotiomycetidae</taxon>
        <taxon>Eurotiales</taxon>
        <taxon>Aspergillaceae</taxon>
        <taxon>Aspergillus</taxon>
        <taxon>Aspergillus subgen. Nidulantes</taxon>
    </lineage>
</organism>
<gene>
    <name evidence="3" type="ORF">BJX66DRAFT_337388</name>
</gene>